<feature type="region of interest" description="Disordered" evidence="1">
    <location>
        <begin position="17"/>
        <end position="70"/>
    </location>
</feature>
<organism evidence="2 3">
    <name type="scientific">Cannabis sativa</name>
    <name type="common">Hemp</name>
    <name type="synonym">Marijuana</name>
    <dbReference type="NCBI Taxonomy" id="3483"/>
    <lineage>
        <taxon>Eukaryota</taxon>
        <taxon>Viridiplantae</taxon>
        <taxon>Streptophyta</taxon>
        <taxon>Embryophyta</taxon>
        <taxon>Tracheophyta</taxon>
        <taxon>Spermatophyta</taxon>
        <taxon>Magnoliopsida</taxon>
        <taxon>eudicotyledons</taxon>
        <taxon>Gunneridae</taxon>
        <taxon>Pentapetalae</taxon>
        <taxon>rosids</taxon>
        <taxon>fabids</taxon>
        <taxon>Rosales</taxon>
        <taxon>Cannabaceae</taxon>
        <taxon>Cannabis</taxon>
    </lineage>
</organism>
<evidence type="ECO:0000313" key="2">
    <source>
        <dbReference type="EMBL" id="KAF4381289.1"/>
    </source>
</evidence>
<accession>A0A7J6GGT5</accession>
<feature type="compositionally biased region" description="Polar residues" evidence="1">
    <location>
        <begin position="17"/>
        <end position="46"/>
    </location>
</feature>
<comment type="caution">
    <text evidence="2">The sequence shown here is derived from an EMBL/GenBank/DDBJ whole genome shotgun (WGS) entry which is preliminary data.</text>
</comment>
<name>A0A7J6GGT5_CANSA</name>
<dbReference type="EMBL" id="JAATIP010000062">
    <property type="protein sequence ID" value="KAF4381289.1"/>
    <property type="molecule type" value="Genomic_DNA"/>
</dbReference>
<reference evidence="2 3" key="1">
    <citation type="journal article" date="2020" name="bioRxiv">
        <title>Sequence and annotation of 42 cannabis genomes reveals extensive copy number variation in cannabinoid synthesis and pathogen resistance genes.</title>
        <authorList>
            <person name="Mckernan K.J."/>
            <person name="Helbert Y."/>
            <person name="Kane L.T."/>
            <person name="Ebling H."/>
            <person name="Zhang L."/>
            <person name="Liu B."/>
            <person name="Eaton Z."/>
            <person name="Mclaughlin S."/>
            <person name="Kingan S."/>
            <person name="Baybayan P."/>
            <person name="Concepcion G."/>
            <person name="Jordan M."/>
            <person name="Riva A."/>
            <person name="Barbazuk W."/>
            <person name="Harkins T."/>
        </authorList>
    </citation>
    <scope>NUCLEOTIDE SEQUENCE [LARGE SCALE GENOMIC DNA]</scope>
    <source>
        <strain evidence="3">cv. Jamaican Lion 4</strain>
        <tissue evidence="2">Leaf</tissue>
    </source>
</reference>
<proteinExistence type="predicted"/>
<evidence type="ECO:0000313" key="3">
    <source>
        <dbReference type="Proteomes" id="UP000525078"/>
    </source>
</evidence>
<gene>
    <name evidence="2" type="ORF">F8388_016245</name>
</gene>
<dbReference type="AlphaFoldDB" id="A0A7J6GGT5"/>
<dbReference type="Proteomes" id="UP000525078">
    <property type="component" value="Unassembled WGS sequence"/>
</dbReference>
<sequence length="70" mass="7754">MHSSVAQHTLATWQSVHHATSSLELSSNHNATRTLQSPDDQESSLAGPTHTLFLTQPYVPKNHSVTRHQN</sequence>
<protein>
    <submittedName>
        <fullName evidence="2">Uncharacterized protein</fullName>
    </submittedName>
</protein>
<evidence type="ECO:0000256" key="1">
    <source>
        <dbReference type="SAM" id="MobiDB-lite"/>
    </source>
</evidence>